<sequence length="273" mass="31910">MTTTETVETTLSIHPDWDLSKQEYYVYQFHHNQLDLLKENQISITGIKLEEFDDLIYVTAFIRNTLPKGIKFELLDLLILNKDKKAVARETFDMEKFGELPANSCRPWSFVFEKSSWNNEEGISLEDWQIAFELKKKPNAVHQLDLEQSWEENLSKERKEHFKQLVEKMPPLKQNEVNIMGLEAKFNDEQNLVVTLLIRNGSLKNIHLEQLPLVVEDANKQIVAKGVFTLNKLEVKANTSKPWTFIFPRDLILNHQPDLSKWKVYPLTGEQKA</sequence>
<dbReference type="Proteomes" id="UP001597318">
    <property type="component" value="Unassembled WGS sequence"/>
</dbReference>
<evidence type="ECO:0000313" key="1">
    <source>
        <dbReference type="EMBL" id="MFD2214855.1"/>
    </source>
</evidence>
<dbReference type="InterPro" id="IPR030911">
    <property type="entry name" value="Sec_acc_SLAP"/>
</dbReference>
<dbReference type="EMBL" id="JBHUIK010000003">
    <property type="protein sequence ID" value="MFD2214855.1"/>
    <property type="molecule type" value="Genomic_DNA"/>
</dbReference>
<comment type="caution">
    <text evidence="1">The sequence shown here is derived from an EMBL/GenBank/DDBJ whole genome shotgun (WGS) entry which is preliminary data.</text>
</comment>
<protein>
    <submittedName>
        <fullName evidence="1">Accessory Sec system S-layer assembly protein</fullName>
    </submittedName>
</protein>
<gene>
    <name evidence="1" type="ORF">ACFSKK_14285</name>
</gene>
<dbReference type="NCBIfam" id="TIGR04398">
    <property type="entry name" value="SLAP_DUP"/>
    <property type="match status" value="2"/>
</dbReference>
<proteinExistence type="predicted"/>
<dbReference type="NCBIfam" id="TIGR04399">
    <property type="entry name" value="acc_Sec_SLAP"/>
    <property type="match status" value="1"/>
</dbReference>
<dbReference type="InterPro" id="IPR030910">
    <property type="entry name" value="SLAP_dom"/>
</dbReference>
<keyword evidence="2" id="KW-1185">Reference proteome</keyword>
<organism evidence="1 2">
    <name type="scientific">Metabacillus endolithicus</name>
    <dbReference type="NCBI Taxonomy" id="1535204"/>
    <lineage>
        <taxon>Bacteria</taxon>
        <taxon>Bacillati</taxon>
        <taxon>Bacillota</taxon>
        <taxon>Bacilli</taxon>
        <taxon>Bacillales</taxon>
        <taxon>Bacillaceae</taxon>
        <taxon>Metabacillus</taxon>
    </lineage>
</organism>
<reference evidence="2" key="1">
    <citation type="journal article" date="2019" name="Int. J. Syst. Evol. Microbiol.">
        <title>The Global Catalogue of Microorganisms (GCM) 10K type strain sequencing project: providing services to taxonomists for standard genome sequencing and annotation.</title>
        <authorList>
            <consortium name="The Broad Institute Genomics Platform"/>
            <consortium name="The Broad Institute Genome Sequencing Center for Infectious Disease"/>
            <person name="Wu L."/>
            <person name="Ma J."/>
        </authorList>
    </citation>
    <scope>NUCLEOTIDE SEQUENCE [LARGE SCALE GENOMIC DNA]</scope>
    <source>
        <strain evidence="2">CGMCC 1.15474</strain>
    </source>
</reference>
<evidence type="ECO:0000313" key="2">
    <source>
        <dbReference type="Proteomes" id="UP001597318"/>
    </source>
</evidence>
<dbReference type="RefSeq" id="WP_379052205.1">
    <property type="nucleotide sequence ID" value="NZ_JBHUIK010000003.1"/>
</dbReference>
<accession>A0ABW5C0Q5</accession>
<name>A0ABW5C0Q5_9BACI</name>